<evidence type="ECO:0000313" key="5">
    <source>
        <dbReference type="Proteomes" id="UP000008363"/>
    </source>
</evidence>
<dbReference type="Pfam" id="PF00211">
    <property type="entry name" value="Guanylate_cyc"/>
    <property type="match status" value="1"/>
</dbReference>
<dbReference type="InterPro" id="IPR050697">
    <property type="entry name" value="Adenylyl/Guanylyl_Cyclase_3/4"/>
</dbReference>
<dbReference type="PROSITE" id="PS50125">
    <property type="entry name" value="GUANYLATE_CYCLASE_2"/>
    <property type="match status" value="1"/>
</dbReference>
<evidence type="ECO:0000256" key="2">
    <source>
        <dbReference type="SAM" id="MobiDB-lite"/>
    </source>
</evidence>
<organism evidence="4 5">
    <name type="scientific">Gordonia rhizosphera NBRC 16068</name>
    <dbReference type="NCBI Taxonomy" id="1108045"/>
    <lineage>
        <taxon>Bacteria</taxon>
        <taxon>Bacillati</taxon>
        <taxon>Actinomycetota</taxon>
        <taxon>Actinomycetes</taxon>
        <taxon>Mycobacteriales</taxon>
        <taxon>Gordoniaceae</taxon>
        <taxon>Gordonia</taxon>
    </lineage>
</organism>
<dbReference type="Gene3D" id="3.30.70.1230">
    <property type="entry name" value="Nucleotide cyclase"/>
    <property type="match status" value="1"/>
</dbReference>
<dbReference type="SUPFAM" id="SSF55073">
    <property type="entry name" value="Nucleotide cyclase"/>
    <property type="match status" value="1"/>
</dbReference>
<accession>K6WFI7</accession>
<dbReference type="GO" id="GO:0006171">
    <property type="term" value="P:cAMP biosynthetic process"/>
    <property type="evidence" value="ECO:0007669"/>
    <property type="project" value="TreeGrafter"/>
</dbReference>
<evidence type="ECO:0000256" key="1">
    <source>
        <dbReference type="ARBA" id="ARBA00005381"/>
    </source>
</evidence>
<reference evidence="4 5" key="1">
    <citation type="submission" date="2012-08" db="EMBL/GenBank/DDBJ databases">
        <title>Whole genome shotgun sequence of Gordonia rhizosphera NBRC 16068.</title>
        <authorList>
            <person name="Takarada H."/>
            <person name="Isaki S."/>
            <person name="Hosoyama A."/>
            <person name="Tsuchikane K."/>
            <person name="Katsumata H."/>
            <person name="Baba S."/>
            <person name="Ohji S."/>
            <person name="Yamazaki S."/>
            <person name="Fujita N."/>
        </authorList>
    </citation>
    <scope>NUCLEOTIDE SEQUENCE [LARGE SCALE GENOMIC DNA]</scope>
    <source>
        <strain evidence="4 5">NBRC 16068</strain>
    </source>
</reference>
<sequence length="320" mass="35042">MDGESPDDQPRYTRDELIAKLELSQEFAEKIWNAFGFARRTTPEKIFAEADLAALRLFAGPESAVPVDMQIATARAIGQAMSRLADWQADQLRVFDRDPTVDLSIDEMADTVGRIQHLIWRRHLTYALERGVEQESDEHLDLVVGFADIVGYTSLSRRIELKELETLLETFEEDTFEIVAANGGSVVKTLGDAVMFSFHDPASAAATAIAIQDHSDSGVIPTLRIGMTRGHVLNRLGDVFGEPVNIAARLAGSAYPGTTLIDEAMGIALAGDDRFRIRPIPTLNVRGYRRLKARTLQANRSHNGSPTSIAETGAPGEATP</sequence>
<evidence type="ECO:0000313" key="4">
    <source>
        <dbReference type="EMBL" id="GAB92531.1"/>
    </source>
</evidence>
<dbReference type="PANTHER" id="PTHR43081:SF19">
    <property type="entry name" value="PH-SENSITIVE ADENYLATE CYCLASE RV1264"/>
    <property type="match status" value="1"/>
</dbReference>
<dbReference type="SMART" id="SM00044">
    <property type="entry name" value="CYCc"/>
    <property type="match status" value="1"/>
</dbReference>
<comment type="similarity">
    <text evidence="1">Belongs to the adenylyl cyclase class-3 family.</text>
</comment>
<gene>
    <name evidence="4" type="ORF">GORHZ_182_00340</name>
</gene>
<keyword evidence="5" id="KW-1185">Reference proteome</keyword>
<proteinExistence type="inferred from homology"/>
<feature type="region of interest" description="Disordered" evidence="2">
    <location>
        <begin position="297"/>
        <end position="320"/>
    </location>
</feature>
<dbReference type="Proteomes" id="UP000008363">
    <property type="component" value="Unassembled WGS sequence"/>
</dbReference>
<evidence type="ECO:0000259" key="3">
    <source>
        <dbReference type="PROSITE" id="PS50125"/>
    </source>
</evidence>
<dbReference type="GO" id="GO:0004016">
    <property type="term" value="F:adenylate cyclase activity"/>
    <property type="evidence" value="ECO:0007669"/>
    <property type="project" value="UniProtKB-ARBA"/>
</dbReference>
<dbReference type="AlphaFoldDB" id="K6WFI7"/>
<dbReference type="OrthoDB" id="310836at2"/>
<dbReference type="RefSeq" id="WP_006337083.1">
    <property type="nucleotide sequence ID" value="NZ_BAHC01000182.1"/>
</dbReference>
<dbReference type="STRING" id="1108045.GORHZ_182_00340"/>
<dbReference type="EMBL" id="BAHC01000182">
    <property type="protein sequence ID" value="GAB92531.1"/>
    <property type="molecule type" value="Genomic_DNA"/>
</dbReference>
<comment type="caution">
    <text evidence="4">The sequence shown here is derived from an EMBL/GenBank/DDBJ whole genome shotgun (WGS) entry which is preliminary data.</text>
</comment>
<dbReference type="InterPro" id="IPR001054">
    <property type="entry name" value="A/G_cyclase"/>
</dbReference>
<name>K6WFI7_9ACTN</name>
<feature type="compositionally biased region" description="Polar residues" evidence="2">
    <location>
        <begin position="297"/>
        <end position="310"/>
    </location>
</feature>
<feature type="domain" description="Guanylate cyclase" evidence="3">
    <location>
        <begin position="143"/>
        <end position="251"/>
    </location>
</feature>
<dbReference type="GO" id="GO:0035556">
    <property type="term" value="P:intracellular signal transduction"/>
    <property type="evidence" value="ECO:0007669"/>
    <property type="project" value="InterPro"/>
</dbReference>
<dbReference type="InterPro" id="IPR029787">
    <property type="entry name" value="Nucleotide_cyclase"/>
</dbReference>
<dbReference type="PANTHER" id="PTHR43081">
    <property type="entry name" value="ADENYLATE CYCLASE, TERMINAL-DIFFERENTIATION SPECIFIC-RELATED"/>
    <property type="match status" value="1"/>
</dbReference>
<protein>
    <submittedName>
        <fullName evidence="4">Putative adenylate cyclase</fullName>
    </submittedName>
</protein>
<dbReference type="eggNOG" id="COG2114">
    <property type="taxonomic scope" value="Bacteria"/>
</dbReference>
<dbReference type="CDD" id="cd07302">
    <property type="entry name" value="CHD"/>
    <property type="match status" value="1"/>
</dbReference>